<reference evidence="1" key="1">
    <citation type="journal article" date="2013" name="BMC Genomics">
        <title>Unscrambling butterfly oogenesis.</title>
        <authorList>
            <person name="Carter J.M."/>
            <person name="Baker S.C."/>
            <person name="Pink R."/>
            <person name="Carter D.R."/>
            <person name="Collins A."/>
            <person name="Tomlin J."/>
            <person name="Gibbs M."/>
            <person name="Breuker C.J."/>
        </authorList>
    </citation>
    <scope>NUCLEOTIDE SEQUENCE</scope>
    <source>
        <tissue evidence="1">Ovary</tissue>
    </source>
</reference>
<proteinExistence type="predicted"/>
<feature type="non-terminal residue" evidence="1">
    <location>
        <position position="1"/>
    </location>
</feature>
<protein>
    <submittedName>
        <fullName evidence="1">Uncharacterized protein</fullName>
    </submittedName>
</protein>
<dbReference type="EMBL" id="GAIX01010644">
    <property type="protein sequence ID" value="JAA81916.1"/>
    <property type="molecule type" value="Transcribed_RNA"/>
</dbReference>
<organism evidence="1">
    <name type="scientific">Pararge aegeria</name>
    <name type="common">speckled wood butterfly</name>
    <dbReference type="NCBI Taxonomy" id="116150"/>
    <lineage>
        <taxon>Eukaryota</taxon>
        <taxon>Metazoa</taxon>
        <taxon>Ecdysozoa</taxon>
        <taxon>Arthropoda</taxon>
        <taxon>Hexapoda</taxon>
        <taxon>Insecta</taxon>
        <taxon>Pterygota</taxon>
        <taxon>Neoptera</taxon>
        <taxon>Endopterygota</taxon>
        <taxon>Lepidoptera</taxon>
        <taxon>Glossata</taxon>
        <taxon>Ditrysia</taxon>
        <taxon>Papilionoidea</taxon>
        <taxon>Nymphalidae</taxon>
        <taxon>Satyrinae</taxon>
        <taxon>Satyrini</taxon>
        <taxon>Parargina</taxon>
        <taxon>Pararge</taxon>
    </lineage>
</organism>
<dbReference type="AlphaFoldDB" id="S4NT19"/>
<reference evidence="1" key="2">
    <citation type="submission" date="2013-05" db="EMBL/GenBank/DDBJ databases">
        <authorList>
            <person name="Carter J.-M."/>
            <person name="Baker S.C."/>
            <person name="Pink R."/>
            <person name="Carter D.R.F."/>
            <person name="Collins A."/>
            <person name="Tomlin J."/>
            <person name="Gibbs M."/>
            <person name="Breuker C.J."/>
        </authorList>
    </citation>
    <scope>NUCLEOTIDE SEQUENCE</scope>
    <source>
        <tissue evidence="1">Ovary</tissue>
    </source>
</reference>
<name>S4NT19_9NEOP</name>
<evidence type="ECO:0000313" key="1">
    <source>
        <dbReference type="EMBL" id="JAA81916.1"/>
    </source>
</evidence>
<accession>S4NT19</accession>
<sequence length="96" mass="10496">VSKSLSAIGGSVFSGTNIGVSAIPITSTFEPLLALLCESDFFCFFFFSFPDSSDESESDELLEDEPLLDEQLQLDPQEQLESLSLLLLLEEESPPC</sequence>
<feature type="non-terminal residue" evidence="1">
    <location>
        <position position="96"/>
    </location>
</feature>